<feature type="zinc finger region" description="C4-type" evidence="7">
    <location>
        <begin position="56"/>
        <end position="71"/>
    </location>
</feature>
<keyword evidence="3 7" id="KW-0863">Zinc-finger</keyword>
<proteinExistence type="inferred from homology"/>
<feature type="domain" description="Toprim" evidence="8">
    <location>
        <begin position="79"/>
        <end position="174"/>
    </location>
</feature>
<organism evidence="9">
    <name type="scientific">uncultured Alphaproteobacteria bacterium</name>
    <dbReference type="NCBI Taxonomy" id="91750"/>
    <lineage>
        <taxon>Bacteria</taxon>
        <taxon>Pseudomonadati</taxon>
        <taxon>Pseudomonadota</taxon>
        <taxon>Alphaproteobacteria</taxon>
        <taxon>environmental samples</taxon>
    </lineage>
</organism>
<dbReference type="InterPro" id="IPR034137">
    <property type="entry name" value="TOPRIM_RecR"/>
</dbReference>
<dbReference type="Gene3D" id="1.10.8.420">
    <property type="entry name" value="RecR Domain 1"/>
    <property type="match status" value="1"/>
</dbReference>
<dbReference type="InterPro" id="IPR000093">
    <property type="entry name" value="DNA_Rcmb_RecR"/>
</dbReference>
<dbReference type="PROSITE" id="PS50880">
    <property type="entry name" value="TOPRIM"/>
    <property type="match status" value="1"/>
</dbReference>
<comment type="function">
    <text evidence="7">May play a role in DNA repair. It seems to be involved in an RecBC-independent recombinational process of DNA repair. It may act with RecF and RecO.</text>
</comment>
<dbReference type="InterPro" id="IPR006171">
    <property type="entry name" value="TOPRIM_dom"/>
</dbReference>
<protein>
    <recommendedName>
        <fullName evidence="7">Recombination protein RecR</fullName>
    </recommendedName>
</protein>
<dbReference type="SUPFAM" id="SSF111304">
    <property type="entry name" value="Recombination protein RecR"/>
    <property type="match status" value="1"/>
</dbReference>
<dbReference type="InterPro" id="IPR023627">
    <property type="entry name" value="Rcmb_RecR"/>
</dbReference>
<evidence type="ECO:0000256" key="4">
    <source>
        <dbReference type="ARBA" id="ARBA00022833"/>
    </source>
</evidence>
<dbReference type="InterPro" id="IPR015967">
    <property type="entry name" value="Rcmb_RecR_Znf"/>
</dbReference>
<accession>A0A6M4NQA8</accession>
<evidence type="ECO:0000256" key="3">
    <source>
        <dbReference type="ARBA" id="ARBA00022771"/>
    </source>
</evidence>
<sequence>MAGQDIEKLIKLTAKLPSLGSRSARRIVLHLIKKKETALLPLIDAMQNVAENIKTCEICGNFDTVSPCAVCSSEKREKSTICVIQDVADLWAIERTGFYHGQYHVLGGVLSALDGVAPEDLNIESLLKRAAEPNINEIVLALPATIDGQITSHYLVSKLKESHVKVTTLAQGIPVGAELDYMDEGTIQLALNSRKEM</sequence>
<dbReference type="EMBL" id="MN990729">
    <property type="protein sequence ID" value="QJR98191.1"/>
    <property type="molecule type" value="Genomic_DNA"/>
</dbReference>
<dbReference type="GO" id="GO:0006310">
    <property type="term" value="P:DNA recombination"/>
    <property type="evidence" value="ECO:0007669"/>
    <property type="project" value="UniProtKB-UniRule"/>
</dbReference>
<dbReference type="PANTHER" id="PTHR30446:SF0">
    <property type="entry name" value="RECOMBINATION PROTEIN RECR"/>
    <property type="match status" value="1"/>
</dbReference>
<comment type="similarity">
    <text evidence="7">Belongs to the RecR family.</text>
</comment>
<dbReference type="AlphaFoldDB" id="A0A6M4NQA8"/>
<reference evidence="9" key="1">
    <citation type="submission" date="2020-01" db="EMBL/GenBank/DDBJ databases">
        <title>Gastrointestinal microbiota of LL stock colony Peromyscus leucopus.</title>
        <authorList>
            <person name="Milovic A."/>
            <person name="Bassam K."/>
            <person name="Keay E."/>
            <person name="Barbour A.G."/>
        </authorList>
    </citation>
    <scope>NUCLEOTIDE SEQUENCE</scope>
    <source>
        <strain evidence="9">LL90</strain>
    </source>
</reference>
<evidence type="ECO:0000256" key="2">
    <source>
        <dbReference type="ARBA" id="ARBA00022763"/>
    </source>
</evidence>
<name>A0A6M4NQA8_9PROT</name>
<dbReference type="PANTHER" id="PTHR30446">
    <property type="entry name" value="RECOMBINATION PROTEIN RECR"/>
    <property type="match status" value="1"/>
</dbReference>
<dbReference type="GO" id="GO:0006281">
    <property type="term" value="P:DNA repair"/>
    <property type="evidence" value="ECO:0007669"/>
    <property type="project" value="UniProtKB-UniRule"/>
</dbReference>
<dbReference type="Gene3D" id="3.40.1360.10">
    <property type="match status" value="1"/>
</dbReference>
<keyword evidence="2 7" id="KW-0227">DNA damage</keyword>
<evidence type="ECO:0000313" key="9">
    <source>
        <dbReference type="EMBL" id="QJR98191.1"/>
    </source>
</evidence>
<keyword evidence="4 7" id="KW-0862">Zinc</keyword>
<keyword evidence="1 7" id="KW-0479">Metal-binding</keyword>
<dbReference type="CDD" id="cd01025">
    <property type="entry name" value="TOPRIM_recR"/>
    <property type="match status" value="1"/>
</dbReference>
<evidence type="ECO:0000256" key="7">
    <source>
        <dbReference type="HAMAP-Rule" id="MF_00017"/>
    </source>
</evidence>
<dbReference type="GO" id="GO:0008270">
    <property type="term" value="F:zinc ion binding"/>
    <property type="evidence" value="ECO:0007669"/>
    <property type="project" value="UniProtKB-KW"/>
</dbReference>
<evidence type="ECO:0000256" key="6">
    <source>
        <dbReference type="ARBA" id="ARBA00023204"/>
    </source>
</evidence>
<evidence type="ECO:0000256" key="1">
    <source>
        <dbReference type="ARBA" id="ARBA00022723"/>
    </source>
</evidence>
<dbReference type="NCBIfam" id="TIGR00615">
    <property type="entry name" value="recR"/>
    <property type="match status" value="1"/>
</dbReference>
<dbReference type="Pfam" id="PF02132">
    <property type="entry name" value="RecR_ZnF"/>
    <property type="match status" value="1"/>
</dbReference>
<dbReference type="Pfam" id="PF21175">
    <property type="entry name" value="RecR_C"/>
    <property type="match status" value="1"/>
</dbReference>
<evidence type="ECO:0000256" key="5">
    <source>
        <dbReference type="ARBA" id="ARBA00023172"/>
    </source>
</evidence>
<keyword evidence="6 7" id="KW-0234">DNA repair</keyword>
<evidence type="ECO:0000259" key="8">
    <source>
        <dbReference type="PROSITE" id="PS50880"/>
    </source>
</evidence>
<dbReference type="GO" id="GO:0003677">
    <property type="term" value="F:DNA binding"/>
    <property type="evidence" value="ECO:0007669"/>
    <property type="project" value="UniProtKB-UniRule"/>
</dbReference>
<dbReference type="Pfam" id="PF13662">
    <property type="entry name" value="Toprim_4"/>
    <property type="match status" value="1"/>
</dbReference>
<gene>
    <name evidence="7 9" type="primary">recR</name>
    <name evidence="9" type="ORF">PlAlph_1950</name>
</gene>
<keyword evidence="5 7" id="KW-0233">DNA recombination</keyword>
<dbReference type="Pfam" id="PF21176">
    <property type="entry name" value="RecR_HhH"/>
    <property type="match status" value="1"/>
</dbReference>
<dbReference type="HAMAP" id="MF_00017">
    <property type="entry name" value="RecR"/>
    <property type="match status" value="1"/>
</dbReference>